<dbReference type="Proteomes" id="UP000230069">
    <property type="component" value="Unassembled WGS sequence"/>
</dbReference>
<protein>
    <recommendedName>
        <fullName evidence="8">Peptidase S54 rhomboid domain-containing protein</fullName>
    </recommendedName>
</protein>
<dbReference type="InterPro" id="IPR050925">
    <property type="entry name" value="Rhomboid_protease_S54"/>
</dbReference>
<dbReference type="SUPFAM" id="SSF144091">
    <property type="entry name" value="Rhomboid-like"/>
    <property type="match status" value="1"/>
</dbReference>
<name>A0A2G5D801_AQUCA</name>
<dbReference type="FunCoup" id="A0A2G5D801">
    <property type="interactions" value="1422"/>
</dbReference>
<dbReference type="Pfam" id="PF01694">
    <property type="entry name" value="Rhomboid"/>
    <property type="match status" value="1"/>
</dbReference>
<dbReference type="InterPro" id="IPR035952">
    <property type="entry name" value="Rhomboid-like_sf"/>
</dbReference>
<dbReference type="InterPro" id="IPR022764">
    <property type="entry name" value="Peptidase_S54_rhomboid_dom"/>
</dbReference>
<dbReference type="EMBL" id="KZ305043">
    <property type="protein sequence ID" value="PIA39639.1"/>
    <property type="molecule type" value="Genomic_DNA"/>
</dbReference>
<reference evidence="9 10" key="1">
    <citation type="submission" date="2017-09" db="EMBL/GenBank/DDBJ databases">
        <title>WGS assembly of Aquilegia coerulea Goldsmith.</title>
        <authorList>
            <person name="Hodges S."/>
            <person name="Kramer E."/>
            <person name="Nordborg M."/>
            <person name="Tomkins J."/>
            <person name="Borevitz J."/>
            <person name="Derieg N."/>
            <person name="Yan J."/>
            <person name="Mihaltcheva S."/>
            <person name="Hayes R.D."/>
            <person name="Rokhsar D."/>
        </authorList>
    </citation>
    <scope>NUCLEOTIDE SEQUENCE [LARGE SCALE GENOMIC DNA]</scope>
    <source>
        <strain evidence="10">cv. Goldsmith</strain>
    </source>
</reference>
<feature type="region of interest" description="Disordered" evidence="6">
    <location>
        <begin position="112"/>
        <end position="140"/>
    </location>
</feature>
<dbReference type="PANTHER" id="PTHR43731:SF30">
    <property type="entry name" value="RHOMBOID-LIKE PROTEIN 9, CHLOROPLASTIC"/>
    <property type="match status" value="1"/>
</dbReference>
<feature type="transmembrane region" description="Helical" evidence="7">
    <location>
        <begin position="338"/>
        <end position="355"/>
    </location>
</feature>
<evidence type="ECO:0000256" key="6">
    <source>
        <dbReference type="SAM" id="MobiDB-lite"/>
    </source>
</evidence>
<keyword evidence="5 7" id="KW-0472">Membrane</keyword>
<dbReference type="STRING" id="218851.A0A2G5D801"/>
<accession>A0A2G5D801</accession>
<sequence>MALFPTNAISISTKLNGNSSIPTQKGCCFCLCYGVRRQVLQHTTFKNKGKMMFTNGLSVICALRNEENNMLTSTLKTNVQTDNLPMPFYASESSSIKKQLAELDSYFGKLQNKQQTSVTQSKESDTSGNNELEPSSHFSDKATYIKAENELDSLENYFDKLNAIKSQENKPTSDKEKQDRTPNFVTADYDRTEAKEMKSYVHPKNEDVEPYLKNSQVLQSQEESSELYLVSVLASINIAVFLFEIATPVKNSDLELFTLPSMYGAKINHMIQEGEWWRLVTPMFLHSGILHVALGFWALLTFGPKVCKGYGSFTFFLIYILGGISGNLLSYIHTPEPTVGGTGPVFAIIGAWLIYQIQNKEVIKEDVSESMFRKATIATALGFVVSSFGSIDDWTHIGAMCIGIAYGFLTSPTLQLDDSSSKNDQENGVAVARQYADPFKSIVTFAIFIAIFSLLLLFVEPQMNTLENSFM</sequence>
<comment type="subcellular location">
    <subcellularLocation>
        <location evidence="1">Membrane</location>
        <topology evidence="1">Multi-pass membrane protein</topology>
    </subcellularLocation>
</comment>
<proteinExistence type="inferred from homology"/>
<evidence type="ECO:0000256" key="3">
    <source>
        <dbReference type="ARBA" id="ARBA00022692"/>
    </source>
</evidence>
<evidence type="ECO:0000256" key="7">
    <source>
        <dbReference type="SAM" id="Phobius"/>
    </source>
</evidence>
<evidence type="ECO:0000313" key="10">
    <source>
        <dbReference type="Proteomes" id="UP000230069"/>
    </source>
</evidence>
<comment type="similarity">
    <text evidence="2">Belongs to the peptidase S54 family.</text>
</comment>
<dbReference type="OrthoDB" id="418595at2759"/>
<evidence type="ECO:0000256" key="2">
    <source>
        <dbReference type="ARBA" id="ARBA00009045"/>
    </source>
</evidence>
<dbReference type="PANTHER" id="PTHR43731">
    <property type="entry name" value="RHOMBOID PROTEASE"/>
    <property type="match status" value="1"/>
</dbReference>
<evidence type="ECO:0000313" key="9">
    <source>
        <dbReference type="EMBL" id="PIA39639.1"/>
    </source>
</evidence>
<keyword evidence="10" id="KW-1185">Reference proteome</keyword>
<keyword evidence="3 7" id="KW-0812">Transmembrane</keyword>
<feature type="transmembrane region" description="Helical" evidence="7">
    <location>
        <begin position="283"/>
        <end position="303"/>
    </location>
</feature>
<feature type="compositionally biased region" description="Polar residues" evidence="6">
    <location>
        <begin position="112"/>
        <end position="137"/>
    </location>
</feature>
<evidence type="ECO:0000256" key="5">
    <source>
        <dbReference type="ARBA" id="ARBA00023136"/>
    </source>
</evidence>
<dbReference type="Gene3D" id="1.20.1540.10">
    <property type="entry name" value="Rhomboid-like"/>
    <property type="match status" value="1"/>
</dbReference>
<dbReference type="EMBL" id="KZ305043">
    <property type="protein sequence ID" value="PIA39638.1"/>
    <property type="molecule type" value="Genomic_DNA"/>
</dbReference>
<dbReference type="GO" id="GO:0004252">
    <property type="term" value="F:serine-type endopeptidase activity"/>
    <property type="evidence" value="ECO:0007669"/>
    <property type="project" value="InterPro"/>
</dbReference>
<feature type="domain" description="Peptidase S54 rhomboid" evidence="8">
    <location>
        <begin position="274"/>
        <end position="411"/>
    </location>
</feature>
<feature type="transmembrane region" description="Helical" evidence="7">
    <location>
        <begin position="442"/>
        <end position="459"/>
    </location>
</feature>
<evidence type="ECO:0000256" key="4">
    <source>
        <dbReference type="ARBA" id="ARBA00022989"/>
    </source>
</evidence>
<evidence type="ECO:0000259" key="8">
    <source>
        <dbReference type="Pfam" id="PF01694"/>
    </source>
</evidence>
<organism evidence="9 10">
    <name type="scientific">Aquilegia coerulea</name>
    <name type="common">Rocky mountain columbine</name>
    <dbReference type="NCBI Taxonomy" id="218851"/>
    <lineage>
        <taxon>Eukaryota</taxon>
        <taxon>Viridiplantae</taxon>
        <taxon>Streptophyta</taxon>
        <taxon>Embryophyta</taxon>
        <taxon>Tracheophyta</taxon>
        <taxon>Spermatophyta</taxon>
        <taxon>Magnoliopsida</taxon>
        <taxon>Ranunculales</taxon>
        <taxon>Ranunculaceae</taxon>
        <taxon>Thalictroideae</taxon>
        <taxon>Aquilegia</taxon>
    </lineage>
</organism>
<dbReference type="AlphaFoldDB" id="A0A2G5D801"/>
<feature type="transmembrane region" description="Helical" evidence="7">
    <location>
        <begin position="310"/>
        <end position="332"/>
    </location>
</feature>
<keyword evidence="4 7" id="KW-1133">Transmembrane helix</keyword>
<dbReference type="FunFam" id="1.20.1540.10:FF:000017">
    <property type="entry name" value="RHOMBOID-like protein 9, chloroplastic"/>
    <property type="match status" value="1"/>
</dbReference>
<evidence type="ECO:0000256" key="1">
    <source>
        <dbReference type="ARBA" id="ARBA00004141"/>
    </source>
</evidence>
<dbReference type="GO" id="GO:0016020">
    <property type="term" value="C:membrane"/>
    <property type="evidence" value="ECO:0007669"/>
    <property type="project" value="UniProtKB-SubCell"/>
</dbReference>
<gene>
    <name evidence="9" type="ORF">AQUCO_02600237v1</name>
</gene>